<dbReference type="EMBL" id="CAJNJQ010000103">
    <property type="protein sequence ID" value="CAE7056366.1"/>
    <property type="molecule type" value="Genomic_DNA"/>
</dbReference>
<evidence type="ECO:0000313" key="1">
    <source>
        <dbReference type="EMBL" id="CAE7056366.1"/>
    </source>
</evidence>
<evidence type="ECO:0008006" key="3">
    <source>
        <dbReference type="Google" id="ProtNLM"/>
    </source>
</evidence>
<gene>
    <name evidence="1" type="ORF">RDB_LOCUS4750</name>
</gene>
<evidence type="ECO:0000313" key="2">
    <source>
        <dbReference type="Proteomes" id="UP000663827"/>
    </source>
</evidence>
<accession>A0A8H3DSE5</accession>
<organism evidence="1 2">
    <name type="scientific">Rhizoctonia solani</name>
    <dbReference type="NCBI Taxonomy" id="456999"/>
    <lineage>
        <taxon>Eukaryota</taxon>
        <taxon>Fungi</taxon>
        <taxon>Dikarya</taxon>
        <taxon>Basidiomycota</taxon>
        <taxon>Agaricomycotina</taxon>
        <taxon>Agaricomycetes</taxon>
        <taxon>Cantharellales</taxon>
        <taxon>Ceratobasidiaceae</taxon>
        <taxon>Rhizoctonia</taxon>
    </lineage>
</organism>
<comment type="caution">
    <text evidence="1">The sequence shown here is derived from an EMBL/GenBank/DDBJ whole genome shotgun (WGS) entry which is preliminary data.</text>
</comment>
<sequence length="568" mass="63793">MDEPRTAIKLNFYVIGDPPKRLIAMDLFHDATISDLILDFVEMYRKIGYGEVLEPTVFKVERSRDDLGPRDDDEELVGIDEVGEHWPEPDKINKKQIHVLVHATVRFSYLDNLGEINSSQAAKHSNFRVQQRKNGHILNGRPASLAGPPTVLYHPVFGRFLKNLQSPEPLSANNYKDTDKYFVASQDLYAEEQSRKPDSARKSAVRDGSTRDLLGPLLGGLLVNAGEPGTHPDGVAVTDNAVWCMIMEMKNEIGMGGSDPSIQASESYARVWKTLRDPVKRCCCPSILVAIAGPWMTILGAIFLERPVIQPLTDFLWVGDNPSQPSNLDRLARVFRSLAEARNELKTYYANLPSPDQVGASAFPYPTHYVDSTGRRIEFKYEKHVNRSSRPSDKKDLVFFARTVGDTSIRIVVKFVTRYNSDAHRLLAKEGLAPELLYDGTADPTNQPGPEYSMIIMEYISGGDLGNNTNPITPGFGRDVERAIKLLHSQDLVFGDLRAPNIIPVRDATKRVTWAKLIDFDWCGEHQKGRYPPIMNEKIVWASEVEPGALLDKAHDEEMLIKLRARWA</sequence>
<dbReference type="Proteomes" id="UP000663827">
    <property type="component" value="Unassembled WGS sequence"/>
</dbReference>
<reference evidence="1" key="1">
    <citation type="submission" date="2021-01" db="EMBL/GenBank/DDBJ databases">
        <authorList>
            <person name="Kaushik A."/>
        </authorList>
    </citation>
    <scope>NUCLEOTIDE SEQUENCE</scope>
    <source>
        <strain evidence="1">AG5</strain>
    </source>
</reference>
<dbReference type="InterPro" id="IPR011009">
    <property type="entry name" value="Kinase-like_dom_sf"/>
</dbReference>
<proteinExistence type="predicted"/>
<protein>
    <recommendedName>
        <fullName evidence="3">Protein kinase domain-containing protein</fullName>
    </recommendedName>
</protein>
<dbReference type="AlphaFoldDB" id="A0A8H3DSE5"/>
<dbReference type="SUPFAM" id="SSF56112">
    <property type="entry name" value="Protein kinase-like (PK-like)"/>
    <property type="match status" value="1"/>
</dbReference>
<name>A0A8H3DSE5_9AGAM</name>
<dbReference type="Gene3D" id="1.10.510.10">
    <property type="entry name" value="Transferase(Phosphotransferase) domain 1"/>
    <property type="match status" value="1"/>
</dbReference>